<keyword evidence="6" id="KW-0472">Membrane</keyword>
<keyword evidence="10" id="KW-1185">Reference proteome</keyword>
<dbReference type="InterPro" id="IPR002068">
    <property type="entry name" value="A-crystallin/Hsp20_dom"/>
</dbReference>
<evidence type="ECO:0000256" key="3">
    <source>
        <dbReference type="ARBA" id="ARBA00022821"/>
    </source>
</evidence>
<dbReference type="EnsemblPlants" id="Ma09_t10120.1">
    <property type="protein sequence ID" value="Ma09_p10120.1"/>
    <property type="gene ID" value="Ma09_g10120"/>
</dbReference>
<feature type="domain" description="SHSP" evidence="7">
    <location>
        <begin position="3"/>
        <end position="107"/>
    </location>
</feature>
<dbReference type="CDD" id="cd06464">
    <property type="entry name" value="ACD_sHsps-like"/>
    <property type="match status" value="1"/>
</dbReference>
<dbReference type="PANTHER" id="PTHR43670:SF129">
    <property type="entry name" value="HSP20_ALPHA CRYSTALLIN FAMILY PROTEIN, EXPRESSED"/>
    <property type="match status" value="1"/>
</dbReference>
<reference evidence="8" key="1">
    <citation type="submission" date="2021-03" db="EMBL/GenBank/DDBJ databases">
        <authorList>
            <consortium name="Genoscope - CEA"/>
            <person name="William W."/>
        </authorList>
    </citation>
    <scope>NUCLEOTIDE SEQUENCE</scope>
    <source>
        <strain evidence="8">Doubled-haploid Pahang</strain>
    </source>
</reference>
<sequence length="128" mass="14755">MEKSYEVFTPSFEWIRGKAADTLRVRLQGFEKNQIKVQADNEGGLRITGERPLGGNRWSRLWQDFAVPEDCNVEAMQAKFQEETLWVTLPKREAQKGKELLLNAAVAVLVFLGLALYHVREMWTKRSS</sequence>
<gene>
    <name evidence="8" type="ORF">GSMUA_228620.1</name>
</gene>
<keyword evidence="6" id="KW-1133">Transmembrane helix</keyword>
<dbReference type="Gramene" id="Ma09_t10120.1">
    <property type="protein sequence ID" value="Ma09_p10120.1"/>
    <property type="gene ID" value="Ma09_g10120"/>
</dbReference>
<dbReference type="SUPFAM" id="SSF49764">
    <property type="entry name" value="HSP20-like chaperones"/>
    <property type="match status" value="1"/>
</dbReference>
<dbReference type="OMA" id="INGNKWI"/>
<keyword evidence="2" id="KW-1003">Cell membrane</keyword>
<proteinExistence type="inferred from homology"/>
<dbReference type="EMBL" id="HG996474">
    <property type="protein sequence ID" value="CAG1834757.1"/>
    <property type="molecule type" value="Genomic_DNA"/>
</dbReference>
<evidence type="ECO:0000256" key="1">
    <source>
        <dbReference type="ARBA" id="ARBA00004162"/>
    </source>
</evidence>
<dbReference type="Proteomes" id="UP000012960">
    <property type="component" value="Unplaced"/>
</dbReference>
<reference evidence="9" key="2">
    <citation type="submission" date="2021-05" db="UniProtKB">
        <authorList>
            <consortium name="EnsemblPlants"/>
        </authorList>
    </citation>
    <scope>IDENTIFICATION</scope>
    <source>
        <strain evidence="9">subsp. malaccensis</strain>
    </source>
</reference>
<feature type="transmembrane region" description="Helical" evidence="6">
    <location>
        <begin position="100"/>
        <end position="119"/>
    </location>
</feature>
<evidence type="ECO:0000256" key="6">
    <source>
        <dbReference type="SAM" id="Phobius"/>
    </source>
</evidence>
<evidence type="ECO:0000313" key="8">
    <source>
        <dbReference type="EMBL" id="CAG1834757.1"/>
    </source>
</evidence>
<evidence type="ECO:0000256" key="5">
    <source>
        <dbReference type="RuleBase" id="RU003616"/>
    </source>
</evidence>
<evidence type="ECO:0000256" key="2">
    <source>
        <dbReference type="ARBA" id="ARBA00022475"/>
    </source>
</evidence>
<keyword evidence="6" id="KW-0812">Transmembrane</keyword>
<dbReference type="PANTHER" id="PTHR43670">
    <property type="entry name" value="HEAT SHOCK PROTEIN 26"/>
    <property type="match status" value="1"/>
</dbReference>
<evidence type="ECO:0000313" key="9">
    <source>
        <dbReference type="EnsemblPlants" id="Ma09_p10120.1"/>
    </source>
</evidence>
<comment type="similarity">
    <text evidence="4 5">Belongs to the small heat shock protein (HSP20) family.</text>
</comment>
<dbReference type="PROSITE" id="PS01031">
    <property type="entry name" value="SHSP"/>
    <property type="match status" value="1"/>
</dbReference>
<keyword evidence="3" id="KW-0611">Plant defense</keyword>
<dbReference type="OrthoDB" id="1431247at2759"/>
<evidence type="ECO:0000256" key="4">
    <source>
        <dbReference type="PROSITE-ProRule" id="PRU00285"/>
    </source>
</evidence>
<protein>
    <submittedName>
        <fullName evidence="8">(wild Malaysian banana) hypothetical protein</fullName>
    </submittedName>
</protein>
<evidence type="ECO:0000313" key="10">
    <source>
        <dbReference type="Proteomes" id="UP000012960"/>
    </source>
</evidence>
<name>A0A804KHZ7_MUSAM</name>
<accession>A0A804KHZ7</accession>
<dbReference type="GO" id="GO:0005886">
    <property type="term" value="C:plasma membrane"/>
    <property type="evidence" value="ECO:0007669"/>
    <property type="project" value="UniProtKB-SubCell"/>
</dbReference>
<dbReference type="InParanoid" id="A0A804KHZ7"/>
<dbReference type="Pfam" id="PF00011">
    <property type="entry name" value="HSP20"/>
    <property type="match status" value="1"/>
</dbReference>
<dbReference type="AlphaFoldDB" id="A0A804KHZ7"/>
<comment type="subcellular location">
    <subcellularLocation>
        <location evidence="1">Cell membrane</location>
        <topology evidence="1">Single-pass membrane protein</topology>
    </subcellularLocation>
</comment>
<dbReference type="Gene3D" id="2.60.40.790">
    <property type="match status" value="1"/>
</dbReference>
<evidence type="ECO:0000259" key="7">
    <source>
        <dbReference type="PROSITE" id="PS01031"/>
    </source>
</evidence>
<dbReference type="GO" id="GO:0006952">
    <property type="term" value="P:defense response"/>
    <property type="evidence" value="ECO:0007669"/>
    <property type="project" value="UniProtKB-KW"/>
</dbReference>
<dbReference type="InterPro" id="IPR008978">
    <property type="entry name" value="HSP20-like_chaperone"/>
</dbReference>
<organism evidence="9 10">
    <name type="scientific">Musa acuminata subsp. malaccensis</name>
    <name type="common">Wild banana</name>
    <name type="synonym">Musa malaccensis</name>
    <dbReference type="NCBI Taxonomy" id="214687"/>
    <lineage>
        <taxon>Eukaryota</taxon>
        <taxon>Viridiplantae</taxon>
        <taxon>Streptophyta</taxon>
        <taxon>Embryophyta</taxon>
        <taxon>Tracheophyta</taxon>
        <taxon>Spermatophyta</taxon>
        <taxon>Magnoliopsida</taxon>
        <taxon>Liliopsida</taxon>
        <taxon>Zingiberales</taxon>
        <taxon>Musaceae</taxon>
        <taxon>Musa</taxon>
    </lineage>
</organism>